<accession>A0A224YL70</accession>
<dbReference type="AlphaFoldDB" id="A0A224YL70"/>
<protein>
    <submittedName>
        <fullName evidence="1">Uncharacterized protein</fullName>
    </submittedName>
</protein>
<name>A0A224YL70_9ACAR</name>
<organism evidence="1">
    <name type="scientific">Rhipicephalus zambeziensis</name>
    <dbReference type="NCBI Taxonomy" id="60191"/>
    <lineage>
        <taxon>Eukaryota</taxon>
        <taxon>Metazoa</taxon>
        <taxon>Ecdysozoa</taxon>
        <taxon>Arthropoda</taxon>
        <taxon>Chelicerata</taxon>
        <taxon>Arachnida</taxon>
        <taxon>Acari</taxon>
        <taxon>Parasitiformes</taxon>
        <taxon>Ixodida</taxon>
        <taxon>Ixodoidea</taxon>
        <taxon>Ixodidae</taxon>
        <taxon>Rhipicephalinae</taxon>
        <taxon>Rhipicephalus</taxon>
        <taxon>Rhipicephalus</taxon>
    </lineage>
</organism>
<proteinExistence type="predicted"/>
<evidence type="ECO:0000313" key="1">
    <source>
        <dbReference type="EMBL" id="MAA14582.1"/>
    </source>
</evidence>
<dbReference type="EMBL" id="GFPF01003436">
    <property type="protein sequence ID" value="MAA14582.1"/>
    <property type="molecule type" value="Transcribed_RNA"/>
</dbReference>
<reference evidence="1" key="1">
    <citation type="journal article" date="2017" name="Parasit. Vectors">
        <title>Sialotranscriptomics of Rhipicephalus zambeziensis reveals intricate expression profiles of secretory proteins and suggests tight temporal transcriptional regulation during blood-feeding.</title>
        <authorList>
            <person name="de Castro M.H."/>
            <person name="de Klerk D."/>
            <person name="Pienaar R."/>
            <person name="Rees D.J.G."/>
            <person name="Mans B.J."/>
        </authorList>
    </citation>
    <scope>NUCLEOTIDE SEQUENCE</scope>
    <source>
        <tissue evidence="1">Salivary glands</tissue>
    </source>
</reference>
<sequence length="83" mass="9140">MFVECKKIKSTINTYSLVSMNAGVLPNKVSWRLGATVQKRLDSSARSLSIHLESEADSAVGVWLDGIARHDSNRTLRSAQHLS</sequence>